<evidence type="ECO:0000313" key="2">
    <source>
        <dbReference type="Proteomes" id="UP001152622"/>
    </source>
</evidence>
<proteinExistence type="predicted"/>
<accession>A0A9Q1FNV6</accession>
<organism evidence="1 2">
    <name type="scientific">Synaphobranchus kaupii</name>
    <name type="common">Kaup's arrowtooth eel</name>
    <dbReference type="NCBI Taxonomy" id="118154"/>
    <lineage>
        <taxon>Eukaryota</taxon>
        <taxon>Metazoa</taxon>
        <taxon>Chordata</taxon>
        <taxon>Craniata</taxon>
        <taxon>Vertebrata</taxon>
        <taxon>Euteleostomi</taxon>
        <taxon>Actinopterygii</taxon>
        <taxon>Neopterygii</taxon>
        <taxon>Teleostei</taxon>
        <taxon>Anguilliformes</taxon>
        <taxon>Synaphobranchidae</taxon>
        <taxon>Synaphobranchus</taxon>
    </lineage>
</organism>
<keyword evidence="2" id="KW-1185">Reference proteome</keyword>
<evidence type="ECO:0000313" key="1">
    <source>
        <dbReference type="EMBL" id="KAJ8363461.1"/>
    </source>
</evidence>
<comment type="caution">
    <text evidence="1">The sequence shown here is derived from an EMBL/GenBank/DDBJ whole genome shotgun (WGS) entry which is preliminary data.</text>
</comment>
<protein>
    <submittedName>
        <fullName evidence="1">Uncharacterized protein</fullName>
    </submittedName>
</protein>
<reference evidence="1" key="1">
    <citation type="journal article" date="2023" name="Science">
        <title>Genome structures resolve the early diversification of teleost fishes.</title>
        <authorList>
            <person name="Parey E."/>
            <person name="Louis A."/>
            <person name="Montfort J."/>
            <person name="Bouchez O."/>
            <person name="Roques C."/>
            <person name="Iampietro C."/>
            <person name="Lluch J."/>
            <person name="Castinel A."/>
            <person name="Donnadieu C."/>
            <person name="Desvignes T."/>
            <person name="Floi Bucao C."/>
            <person name="Jouanno E."/>
            <person name="Wen M."/>
            <person name="Mejri S."/>
            <person name="Dirks R."/>
            <person name="Jansen H."/>
            <person name="Henkel C."/>
            <person name="Chen W.J."/>
            <person name="Zahm M."/>
            <person name="Cabau C."/>
            <person name="Klopp C."/>
            <person name="Thompson A.W."/>
            <person name="Robinson-Rechavi M."/>
            <person name="Braasch I."/>
            <person name="Lecointre G."/>
            <person name="Bobe J."/>
            <person name="Postlethwait J.H."/>
            <person name="Berthelot C."/>
            <person name="Roest Crollius H."/>
            <person name="Guiguen Y."/>
        </authorList>
    </citation>
    <scope>NUCLEOTIDE SEQUENCE</scope>
    <source>
        <strain evidence="1">WJC10195</strain>
    </source>
</reference>
<gene>
    <name evidence="1" type="ORF">SKAU_G00122920</name>
</gene>
<name>A0A9Q1FNV6_SYNKA</name>
<sequence>MQSSASRPSLCHQSDEEVHPVSSFPFLTLYLLGLAWRSSVSRQPKRFGDNGAGPGERHTHLLLATCETLWHHHVCDA</sequence>
<dbReference type="Proteomes" id="UP001152622">
    <property type="component" value="Chromosome 4"/>
</dbReference>
<dbReference type="EMBL" id="JAINUF010000004">
    <property type="protein sequence ID" value="KAJ8363461.1"/>
    <property type="molecule type" value="Genomic_DNA"/>
</dbReference>
<dbReference type="AlphaFoldDB" id="A0A9Q1FNV6"/>